<feature type="region of interest" description="Disordered" evidence="1">
    <location>
        <begin position="1"/>
        <end position="47"/>
    </location>
</feature>
<reference evidence="2 3" key="1">
    <citation type="submission" date="2024-04" db="EMBL/GenBank/DDBJ databases">
        <authorList>
            <person name="Waldvogel A.-M."/>
            <person name="Schoenle A."/>
        </authorList>
    </citation>
    <scope>NUCLEOTIDE SEQUENCE [LARGE SCALE GENOMIC DNA]</scope>
</reference>
<dbReference type="AlphaFoldDB" id="A0AAV2KR94"/>
<accession>A0AAV2KR94</accession>
<evidence type="ECO:0000256" key="1">
    <source>
        <dbReference type="SAM" id="MobiDB-lite"/>
    </source>
</evidence>
<organism evidence="2 3">
    <name type="scientific">Knipowitschia caucasica</name>
    <name type="common">Caucasian dwarf goby</name>
    <name type="synonym">Pomatoschistus caucasicus</name>
    <dbReference type="NCBI Taxonomy" id="637954"/>
    <lineage>
        <taxon>Eukaryota</taxon>
        <taxon>Metazoa</taxon>
        <taxon>Chordata</taxon>
        <taxon>Craniata</taxon>
        <taxon>Vertebrata</taxon>
        <taxon>Euteleostomi</taxon>
        <taxon>Actinopterygii</taxon>
        <taxon>Neopterygii</taxon>
        <taxon>Teleostei</taxon>
        <taxon>Neoteleostei</taxon>
        <taxon>Acanthomorphata</taxon>
        <taxon>Gobiaria</taxon>
        <taxon>Gobiiformes</taxon>
        <taxon>Gobioidei</taxon>
        <taxon>Gobiidae</taxon>
        <taxon>Gobiinae</taxon>
        <taxon>Knipowitschia</taxon>
    </lineage>
</organism>
<dbReference type="Proteomes" id="UP001497482">
    <property type="component" value="Chromosome 2"/>
</dbReference>
<sequence>MPPAEVRRAARQEPMHHGKEGGGVGGMGGLYGKEKEANHDGSLISDTSAVPHLNLPLICRVGRRSADKLRGVWPPMSSSHSHTDCSSSSHFFFHCSRPAVEARSLGARGPNINQAKQQAELCL</sequence>
<evidence type="ECO:0000313" key="2">
    <source>
        <dbReference type="EMBL" id="CAL1592139.1"/>
    </source>
</evidence>
<gene>
    <name evidence="2" type="ORF">KC01_LOCUS21431</name>
</gene>
<dbReference type="EMBL" id="OZ035824">
    <property type="protein sequence ID" value="CAL1592139.1"/>
    <property type="molecule type" value="Genomic_DNA"/>
</dbReference>
<evidence type="ECO:0000313" key="3">
    <source>
        <dbReference type="Proteomes" id="UP001497482"/>
    </source>
</evidence>
<feature type="compositionally biased region" description="Gly residues" evidence="1">
    <location>
        <begin position="21"/>
        <end position="31"/>
    </location>
</feature>
<proteinExistence type="predicted"/>
<protein>
    <submittedName>
        <fullName evidence="2">Uncharacterized protein</fullName>
    </submittedName>
</protein>
<keyword evidence="3" id="KW-1185">Reference proteome</keyword>
<name>A0AAV2KR94_KNICA</name>
<feature type="compositionally biased region" description="Basic and acidic residues" evidence="1">
    <location>
        <begin position="1"/>
        <end position="20"/>
    </location>
</feature>